<evidence type="ECO:0000313" key="1">
    <source>
        <dbReference type="EMBL" id="KAL2782718.1"/>
    </source>
</evidence>
<gene>
    <name evidence="1" type="ORF">BJX66DRAFT_345588</name>
</gene>
<dbReference type="Gene3D" id="1.25.40.10">
    <property type="entry name" value="Tetratricopeptide repeat domain"/>
    <property type="match status" value="1"/>
</dbReference>
<dbReference type="InterPro" id="IPR027417">
    <property type="entry name" value="P-loop_NTPase"/>
</dbReference>
<proteinExistence type="predicted"/>
<keyword evidence="2" id="KW-1185">Reference proteome</keyword>
<evidence type="ECO:0000313" key="2">
    <source>
        <dbReference type="Proteomes" id="UP001610563"/>
    </source>
</evidence>
<organism evidence="1 2">
    <name type="scientific">Aspergillus keveii</name>
    <dbReference type="NCBI Taxonomy" id="714993"/>
    <lineage>
        <taxon>Eukaryota</taxon>
        <taxon>Fungi</taxon>
        <taxon>Dikarya</taxon>
        <taxon>Ascomycota</taxon>
        <taxon>Pezizomycotina</taxon>
        <taxon>Eurotiomycetes</taxon>
        <taxon>Eurotiomycetidae</taxon>
        <taxon>Eurotiales</taxon>
        <taxon>Aspergillaceae</taxon>
        <taxon>Aspergillus</taxon>
        <taxon>Aspergillus subgen. Nidulantes</taxon>
    </lineage>
</organism>
<dbReference type="Gene3D" id="3.40.50.300">
    <property type="entry name" value="P-loop containing nucleotide triphosphate hydrolases"/>
    <property type="match status" value="1"/>
</dbReference>
<dbReference type="PANTHER" id="PTHR35205">
    <property type="entry name" value="NB-ARC AND TPR DOMAIN PROTEIN"/>
    <property type="match status" value="1"/>
</dbReference>
<dbReference type="Proteomes" id="UP001610563">
    <property type="component" value="Unassembled WGS sequence"/>
</dbReference>
<dbReference type="SUPFAM" id="SSF48452">
    <property type="entry name" value="TPR-like"/>
    <property type="match status" value="1"/>
</dbReference>
<accession>A0ABR4FHK3</accession>
<dbReference type="EMBL" id="JBFTWV010000340">
    <property type="protein sequence ID" value="KAL2782718.1"/>
    <property type="molecule type" value="Genomic_DNA"/>
</dbReference>
<sequence length="539" mass="60686">MQPIFPTGREAVLEELWQKLRPDTTKNPPRRKSTVLTGSAGVGKSHVALYFAHLHDNDNDGEFTNGVLWLDARSERALQSSMADKLLTLTDYAVAETAFIEDNAMELKAWLEEEEMGRSWLLVFDAYDCESGEGEGWFDISRYIPAAGNVSVLITSRDSQLNVGQRVTIENLVGDDAVTLLAKHASIDLTLLDNTTKDSPNLVRIAERKPSTPSEYLKLHTKTEANTEHPFHSPVAITIALSCQELKTSAPLSSRLLRLIACYHPPGIWYELLRDGCTESNEPFWLCEATATFETFLATLAPLRRYGLLQAAQNRSTFRISRPVREWVLRALDSEHGDCARNRLLEVVVRSIARDVPRVMKLADKAVTRKIEDLSQMYLGGKDGSAGSHDIDIDKKLREQARSLPDEHIAAYMALHGVGACLLYERRLDEAEEIPWEAVAGHETFLGSHHYTTQRSVYYLGLLYERKGLSRAAETMWNRAIDNLAEIYGYRERKLMQWVQSRLDRFRDCGGESTVAGIVVEDVAGHVEGVRLEIRTSRL</sequence>
<evidence type="ECO:0008006" key="3">
    <source>
        <dbReference type="Google" id="ProtNLM"/>
    </source>
</evidence>
<dbReference type="SUPFAM" id="SSF52540">
    <property type="entry name" value="P-loop containing nucleoside triphosphate hydrolases"/>
    <property type="match status" value="1"/>
</dbReference>
<dbReference type="InterPro" id="IPR011990">
    <property type="entry name" value="TPR-like_helical_dom_sf"/>
</dbReference>
<reference evidence="1 2" key="1">
    <citation type="submission" date="2024-07" db="EMBL/GenBank/DDBJ databases">
        <title>Section-level genome sequencing and comparative genomics of Aspergillus sections Usti and Cavernicolus.</title>
        <authorList>
            <consortium name="Lawrence Berkeley National Laboratory"/>
            <person name="Nybo J.L."/>
            <person name="Vesth T.C."/>
            <person name="Theobald S."/>
            <person name="Frisvad J.C."/>
            <person name="Larsen T.O."/>
            <person name="Kjaerboelling I."/>
            <person name="Rothschild-Mancinelli K."/>
            <person name="Lyhne E.K."/>
            <person name="Kogle M.E."/>
            <person name="Barry K."/>
            <person name="Clum A."/>
            <person name="Na H."/>
            <person name="Ledsgaard L."/>
            <person name="Lin J."/>
            <person name="Lipzen A."/>
            <person name="Kuo A."/>
            <person name="Riley R."/>
            <person name="Mondo S."/>
            <person name="Labutti K."/>
            <person name="Haridas S."/>
            <person name="Pangalinan J."/>
            <person name="Salamov A.A."/>
            <person name="Simmons B.A."/>
            <person name="Magnuson J.K."/>
            <person name="Chen J."/>
            <person name="Drula E."/>
            <person name="Henrissat B."/>
            <person name="Wiebenga A."/>
            <person name="Lubbers R.J."/>
            <person name="Gomes A.C."/>
            <person name="Makela M.R."/>
            <person name="Stajich J."/>
            <person name="Grigoriev I.V."/>
            <person name="Mortensen U.H."/>
            <person name="De Vries R.P."/>
            <person name="Baker S.E."/>
            <person name="Andersen M.R."/>
        </authorList>
    </citation>
    <scope>NUCLEOTIDE SEQUENCE [LARGE SCALE GENOMIC DNA]</scope>
    <source>
        <strain evidence="1 2">CBS 209.92</strain>
    </source>
</reference>
<comment type="caution">
    <text evidence="1">The sequence shown here is derived from an EMBL/GenBank/DDBJ whole genome shotgun (WGS) entry which is preliminary data.</text>
</comment>
<protein>
    <recommendedName>
        <fullName evidence="3">NB-ARC domain-containing protein</fullName>
    </recommendedName>
</protein>
<dbReference type="PANTHER" id="PTHR35205:SF1">
    <property type="entry name" value="ZU5 DOMAIN-CONTAINING PROTEIN"/>
    <property type="match status" value="1"/>
</dbReference>
<name>A0ABR4FHK3_9EURO</name>